<reference evidence="1 2" key="1">
    <citation type="journal article" date="2016" name="Nat. Commun.">
        <title>Thousands of microbial genomes shed light on interconnected biogeochemical processes in an aquifer system.</title>
        <authorList>
            <person name="Anantharaman K."/>
            <person name="Brown C.T."/>
            <person name="Hug L.A."/>
            <person name="Sharon I."/>
            <person name="Castelle C.J."/>
            <person name="Probst A.J."/>
            <person name="Thomas B.C."/>
            <person name="Singh A."/>
            <person name="Wilkins M.J."/>
            <person name="Karaoz U."/>
            <person name="Brodie E.L."/>
            <person name="Williams K.H."/>
            <person name="Hubbard S.S."/>
            <person name="Banfield J.F."/>
        </authorList>
    </citation>
    <scope>NUCLEOTIDE SEQUENCE [LARGE SCALE GENOMIC DNA]</scope>
</reference>
<evidence type="ECO:0000313" key="2">
    <source>
        <dbReference type="Proteomes" id="UP000177130"/>
    </source>
</evidence>
<dbReference type="Proteomes" id="UP000177130">
    <property type="component" value="Unassembled WGS sequence"/>
</dbReference>
<dbReference type="EMBL" id="MHRK01000052">
    <property type="protein sequence ID" value="OHA22501.1"/>
    <property type="molecule type" value="Genomic_DNA"/>
</dbReference>
<dbReference type="AlphaFoldDB" id="A0A1G2MHI9"/>
<evidence type="ECO:0000313" key="1">
    <source>
        <dbReference type="EMBL" id="OHA22501.1"/>
    </source>
</evidence>
<proteinExistence type="predicted"/>
<protein>
    <recommendedName>
        <fullName evidence="3">DUF2642 domain-containing protein</fullName>
    </recommendedName>
</protein>
<accession>A0A1G2MHI9</accession>
<gene>
    <name evidence="1" type="ORF">A3C72_00190</name>
</gene>
<sequence length="66" mass="7345">MDSIREVLMHYKKQGSRVALSAPGNTTVTGTIERIGTDIVVLRKVSDKQFAYMDIHSLVLIEEDAP</sequence>
<comment type="caution">
    <text evidence="1">The sequence shown here is derived from an EMBL/GenBank/DDBJ whole genome shotgun (WGS) entry which is preliminary data.</text>
</comment>
<name>A0A1G2MHI9_9BACT</name>
<evidence type="ECO:0008006" key="3">
    <source>
        <dbReference type="Google" id="ProtNLM"/>
    </source>
</evidence>
<organism evidence="1 2">
    <name type="scientific">Candidatus Taylorbacteria bacterium RIFCSPHIGHO2_02_FULL_43_32b</name>
    <dbReference type="NCBI Taxonomy" id="1802306"/>
    <lineage>
        <taxon>Bacteria</taxon>
        <taxon>Candidatus Tayloriibacteriota</taxon>
    </lineage>
</organism>